<evidence type="ECO:0000259" key="9">
    <source>
        <dbReference type="PROSITE" id="PS50853"/>
    </source>
</evidence>
<feature type="domain" description="Fibronectin type-III" evidence="9">
    <location>
        <begin position="121"/>
        <end position="228"/>
    </location>
</feature>
<dbReference type="PANTHER" id="PTHR23037:SF7">
    <property type="entry name" value="INTERLEUKIN-21 RECEPTOR"/>
    <property type="match status" value="1"/>
</dbReference>
<evidence type="ECO:0000256" key="7">
    <source>
        <dbReference type="ARBA" id="ARBA00023180"/>
    </source>
</evidence>
<evidence type="ECO:0000256" key="1">
    <source>
        <dbReference type="ARBA" id="ARBA00004479"/>
    </source>
</evidence>
<evidence type="ECO:0000256" key="2">
    <source>
        <dbReference type="ARBA" id="ARBA00022692"/>
    </source>
</evidence>
<dbReference type="Proteomes" id="UP000504612">
    <property type="component" value="Unplaced"/>
</dbReference>
<protein>
    <submittedName>
        <fullName evidence="11">Interleukin-21 receptor</fullName>
    </submittedName>
</protein>
<keyword evidence="5" id="KW-0472">Membrane</keyword>
<sequence>MRLGQMAGVLLLLQHTSACQELSCFADYIQRLECTWGGGLSPAQRALYNLTATWNCGDGGSCSFNLTASNGTHARYACFSEQKLCFALNAFEVSIATTPAEEPSRLPQGCNKTFLFQNHIKPYPPIHLAAAASSAGYTLSWETRYLDQEYHLLSDSLQYELRYKKRGHPWQRQSQKSLLQDLRSLRLLPQELEPDTKYEFQVRSKPASSYQGTWSDWSPPASLKTTPKAPEQGGLQWPVVLVLSSTFAVLAFVLGCHQRLWKKLDCFTPSPAPFFQPLYLSHNGDFKKWVGAPCSGTTLDPFEWGIVVSEIFGIGHKRLLLSCSEGDWNEGQNRQPPMSAPLLSELSQASATGCSATLGQGYGHLSIGTVTVAEDLAMHCPHCSSAHPCWALQEELQEETETSEKTTYRGLQFDSSGSLGLGSGHLLLGNEMPLQGSFPSGPASWVSHPPFGSPPGGEESFFGLLPAPSLFSPCPPATAPEEGLCCRGPPSPDWEGESDPVNGLDLDTIDSGFADCDCRSPGDGELAEMPAGCSCHSEPGPVVGEPEKEDFLLPRYVKQWI</sequence>
<accession>A0A6J1V7Y7</accession>
<dbReference type="GO" id="GO:0004896">
    <property type="term" value="F:cytokine receptor activity"/>
    <property type="evidence" value="ECO:0007669"/>
    <property type="project" value="TreeGrafter"/>
</dbReference>
<dbReference type="PANTHER" id="PTHR23037">
    <property type="entry name" value="CYTOKINE RECEPTOR"/>
    <property type="match status" value="1"/>
</dbReference>
<evidence type="ECO:0000313" key="10">
    <source>
        <dbReference type="Proteomes" id="UP000504612"/>
    </source>
</evidence>
<keyword evidence="6 11" id="KW-0675">Receptor</keyword>
<dbReference type="InterPro" id="IPR036116">
    <property type="entry name" value="FN3_sf"/>
</dbReference>
<comment type="subcellular location">
    <subcellularLocation>
        <location evidence="1">Membrane</location>
        <topology evidence="1">Single-pass type I membrane protein</topology>
    </subcellularLocation>
</comment>
<dbReference type="CDD" id="cd00063">
    <property type="entry name" value="FN3"/>
    <property type="match status" value="1"/>
</dbReference>
<name>A0A6J1V7Y7_9SAUR</name>
<keyword evidence="3 8" id="KW-0732">Signal</keyword>
<keyword evidence="10" id="KW-1185">Reference proteome</keyword>
<evidence type="ECO:0000256" key="6">
    <source>
        <dbReference type="ARBA" id="ARBA00023170"/>
    </source>
</evidence>
<dbReference type="GO" id="GO:0009897">
    <property type="term" value="C:external side of plasma membrane"/>
    <property type="evidence" value="ECO:0007669"/>
    <property type="project" value="TreeGrafter"/>
</dbReference>
<reference evidence="11" key="1">
    <citation type="submission" date="2025-08" db="UniProtKB">
        <authorList>
            <consortium name="RefSeq"/>
        </authorList>
    </citation>
    <scope>IDENTIFICATION</scope>
</reference>
<keyword evidence="7" id="KW-0325">Glycoprotein</keyword>
<proteinExistence type="predicted"/>
<evidence type="ECO:0000256" key="5">
    <source>
        <dbReference type="ARBA" id="ARBA00023136"/>
    </source>
</evidence>
<keyword evidence="2" id="KW-0812">Transmembrane</keyword>
<evidence type="ECO:0000313" key="11">
    <source>
        <dbReference type="RefSeq" id="XP_026539381.1"/>
    </source>
</evidence>
<feature type="signal peptide" evidence="8">
    <location>
        <begin position="1"/>
        <end position="18"/>
    </location>
</feature>
<dbReference type="InterPro" id="IPR003961">
    <property type="entry name" value="FN3_dom"/>
</dbReference>
<evidence type="ECO:0000256" key="3">
    <source>
        <dbReference type="ARBA" id="ARBA00022729"/>
    </source>
</evidence>
<dbReference type="PROSITE" id="PS50853">
    <property type="entry name" value="FN3"/>
    <property type="match status" value="1"/>
</dbReference>
<keyword evidence="4" id="KW-1133">Transmembrane helix</keyword>
<dbReference type="Gene3D" id="2.60.40.10">
    <property type="entry name" value="Immunoglobulins"/>
    <property type="match status" value="2"/>
</dbReference>
<dbReference type="CTD" id="50615"/>
<organism evidence="10 11">
    <name type="scientific">Notechis scutatus</name>
    <name type="common">mainland tiger snake</name>
    <dbReference type="NCBI Taxonomy" id="8663"/>
    <lineage>
        <taxon>Eukaryota</taxon>
        <taxon>Metazoa</taxon>
        <taxon>Chordata</taxon>
        <taxon>Craniata</taxon>
        <taxon>Vertebrata</taxon>
        <taxon>Euteleostomi</taxon>
        <taxon>Lepidosauria</taxon>
        <taxon>Squamata</taxon>
        <taxon>Bifurcata</taxon>
        <taxon>Unidentata</taxon>
        <taxon>Episquamata</taxon>
        <taxon>Toxicofera</taxon>
        <taxon>Serpentes</taxon>
        <taxon>Colubroidea</taxon>
        <taxon>Elapidae</taxon>
        <taxon>Hydrophiinae</taxon>
        <taxon>Notechis</taxon>
    </lineage>
</organism>
<dbReference type="SUPFAM" id="SSF49265">
    <property type="entry name" value="Fibronectin type III"/>
    <property type="match status" value="2"/>
</dbReference>
<dbReference type="RefSeq" id="XP_026539381.1">
    <property type="nucleotide sequence ID" value="XM_026683596.1"/>
</dbReference>
<feature type="chain" id="PRO_5026734628" evidence="8">
    <location>
        <begin position="19"/>
        <end position="561"/>
    </location>
</feature>
<gene>
    <name evidence="11" type="primary">IL21R</name>
</gene>
<dbReference type="GeneID" id="113422561"/>
<dbReference type="KEGG" id="nss:113422561"/>
<dbReference type="AlphaFoldDB" id="A0A6J1V7Y7"/>
<evidence type="ECO:0000256" key="4">
    <source>
        <dbReference type="ARBA" id="ARBA00022989"/>
    </source>
</evidence>
<dbReference type="InterPro" id="IPR013783">
    <property type="entry name" value="Ig-like_fold"/>
</dbReference>
<evidence type="ECO:0000256" key="8">
    <source>
        <dbReference type="SAM" id="SignalP"/>
    </source>
</evidence>